<dbReference type="NCBIfam" id="NF002114">
    <property type="entry name" value="PRK00951.2-4"/>
    <property type="match status" value="1"/>
</dbReference>
<dbReference type="GO" id="GO:0004424">
    <property type="term" value="F:imidazoleglycerol-phosphate dehydratase activity"/>
    <property type="evidence" value="ECO:0007669"/>
    <property type="project" value="InterPro"/>
</dbReference>
<dbReference type="Gene3D" id="3.30.230.40">
    <property type="entry name" value="Imidazole glycerol phosphate dehydratase, domain 1"/>
    <property type="match status" value="2"/>
</dbReference>
<keyword evidence="3" id="KW-0028">Amino-acid biosynthesis</keyword>
<dbReference type="PROSITE" id="PS00955">
    <property type="entry name" value="IGP_DEHYDRATASE_2"/>
    <property type="match status" value="1"/>
</dbReference>
<dbReference type="EMBL" id="UOGA01000248">
    <property type="protein sequence ID" value="VAX23413.1"/>
    <property type="molecule type" value="Genomic_DNA"/>
</dbReference>
<dbReference type="AlphaFoldDB" id="A0A3B1CFA3"/>
<reference evidence="6" key="1">
    <citation type="submission" date="2018-06" db="EMBL/GenBank/DDBJ databases">
        <authorList>
            <person name="Zhirakovskaya E."/>
        </authorList>
    </citation>
    <scope>NUCLEOTIDE SEQUENCE</scope>
</reference>
<proteinExistence type="inferred from homology"/>
<protein>
    <recommendedName>
        <fullName evidence="2">Imidazoleglycerol-phosphate dehydratase</fullName>
    </recommendedName>
</protein>
<keyword evidence="5 6" id="KW-0456">Lyase</keyword>
<dbReference type="CDD" id="cd07914">
    <property type="entry name" value="IGPD"/>
    <property type="match status" value="1"/>
</dbReference>
<comment type="pathway">
    <text evidence="1">Amino-acid biosynthesis; L-histidine biosynthesis; L-histidine from 5-phospho-alpha-D-ribose 1-diphosphate: step 6/9.</text>
</comment>
<dbReference type="SUPFAM" id="SSF54211">
    <property type="entry name" value="Ribosomal protein S5 domain 2-like"/>
    <property type="match status" value="2"/>
</dbReference>
<organism evidence="6">
    <name type="scientific">hydrothermal vent metagenome</name>
    <dbReference type="NCBI Taxonomy" id="652676"/>
    <lineage>
        <taxon>unclassified sequences</taxon>
        <taxon>metagenomes</taxon>
        <taxon>ecological metagenomes</taxon>
    </lineage>
</organism>
<evidence type="ECO:0000256" key="3">
    <source>
        <dbReference type="ARBA" id="ARBA00022605"/>
    </source>
</evidence>
<dbReference type="InterPro" id="IPR000807">
    <property type="entry name" value="ImidazoleglycerolP_deHydtase"/>
</dbReference>
<dbReference type="GO" id="GO:0000105">
    <property type="term" value="P:L-histidine biosynthetic process"/>
    <property type="evidence" value="ECO:0007669"/>
    <property type="project" value="UniProtKB-UniPathway"/>
</dbReference>
<dbReference type="PANTHER" id="PTHR23133:SF2">
    <property type="entry name" value="IMIDAZOLEGLYCEROL-PHOSPHATE DEHYDRATASE"/>
    <property type="match status" value="1"/>
</dbReference>
<dbReference type="PROSITE" id="PS00954">
    <property type="entry name" value="IGP_DEHYDRATASE_1"/>
    <property type="match status" value="1"/>
</dbReference>
<evidence type="ECO:0000256" key="4">
    <source>
        <dbReference type="ARBA" id="ARBA00023102"/>
    </source>
</evidence>
<dbReference type="HAMAP" id="MF_00076">
    <property type="entry name" value="HisB"/>
    <property type="match status" value="1"/>
</dbReference>
<evidence type="ECO:0000256" key="1">
    <source>
        <dbReference type="ARBA" id="ARBA00005047"/>
    </source>
</evidence>
<dbReference type="NCBIfam" id="NF002111">
    <property type="entry name" value="PRK00951.2-1"/>
    <property type="match status" value="1"/>
</dbReference>
<dbReference type="FunFam" id="3.30.230.40:FF:000003">
    <property type="entry name" value="Imidazoleglycerol-phosphate dehydratase HisB"/>
    <property type="match status" value="1"/>
</dbReference>
<dbReference type="FunFam" id="3.30.230.40:FF:000001">
    <property type="entry name" value="Imidazoleglycerol-phosphate dehydratase HisB"/>
    <property type="match status" value="1"/>
</dbReference>
<dbReference type="UniPathway" id="UPA00031">
    <property type="reaction ID" value="UER00011"/>
</dbReference>
<dbReference type="Pfam" id="PF00475">
    <property type="entry name" value="IGPD"/>
    <property type="match status" value="1"/>
</dbReference>
<dbReference type="InterPro" id="IPR038494">
    <property type="entry name" value="IGPD_sf"/>
</dbReference>
<dbReference type="InterPro" id="IPR020568">
    <property type="entry name" value="Ribosomal_Su5_D2-typ_SF"/>
</dbReference>
<evidence type="ECO:0000256" key="2">
    <source>
        <dbReference type="ARBA" id="ARBA00016664"/>
    </source>
</evidence>
<gene>
    <name evidence="6" type="ORF">MNBD_NITROSPINAE04-2109</name>
</gene>
<sequence length="196" mass="21264">MSRTATISRTTKETDITIEVELDGSGENSVDTGIPFFDHMLDHLSKHSLIDITVSAKGDLEIDGHHTVEDIGLALGQAFGKAWGDKKGMTRYGFASIPMNESLVEVSLDISGRPYCVFEASIPKGKVGEFDVELAEEFVRAFINSAQITCHIAVRRGTNLHHIVEAMFKALARALGQAVKLDPRIEGVAPSTKGLL</sequence>
<name>A0A3B1CFA3_9ZZZZ</name>
<keyword evidence="4" id="KW-0368">Histidine biosynthesis</keyword>
<dbReference type="InterPro" id="IPR020565">
    <property type="entry name" value="ImidazoleglycerP_deHydtase_CS"/>
</dbReference>
<evidence type="ECO:0000256" key="5">
    <source>
        <dbReference type="ARBA" id="ARBA00023239"/>
    </source>
</evidence>
<accession>A0A3B1CFA3</accession>
<dbReference type="PANTHER" id="PTHR23133">
    <property type="entry name" value="IMIDAZOLEGLYCEROL-PHOSPHATE DEHYDRATASE HIS7"/>
    <property type="match status" value="1"/>
</dbReference>
<evidence type="ECO:0000313" key="6">
    <source>
        <dbReference type="EMBL" id="VAX23413.1"/>
    </source>
</evidence>